<keyword evidence="6" id="KW-1185">Reference proteome</keyword>
<dbReference type="EMBL" id="JASJND010000004">
    <property type="protein sequence ID" value="MDJ1113828.1"/>
    <property type="molecule type" value="Genomic_DNA"/>
</dbReference>
<evidence type="ECO:0000259" key="4">
    <source>
        <dbReference type="PROSITE" id="PS51898"/>
    </source>
</evidence>
<dbReference type="PROSITE" id="PS51898">
    <property type="entry name" value="TYR_RECOMBINASE"/>
    <property type="match status" value="1"/>
</dbReference>
<name>A0ABT6ZCE8_9MICO</name>
<comment type="similarity">
    <text evidence="1">Belongs to the 'phage' integrase family.</text>
</comment>
<comment type="caution">
    <text evidence="5">The sequence shown here is derived from an EMBL/GenBank/DDBJ whole genome shotgun (WGS) entry which is preliminary data.</text>
</comment>
<keyword evidence="2" id="KW-0238">DNA-binding</keyword>
<gene>
    <name evidence="5" type="ORF">QNI14_05120</name>
</gene>
<evidence type="ECO:0000256" key="2">
    <source>
        <dbReference type="ARBA" id="ARBA00023125"/>
    </source>
</evidence>
<evidence type="ECO:0000256" key="3">
    <source>
        <dbReference type="ARBA" id="ARBA00023172"/>
    </source>
</evidence>
<dbReference type="RefSeq" id="WP_283715318.1">
    <property type="nucleotide sequence ID" value="NZ_JASJND010000004.1"/>
</dbReference>
<dbReference type="InterPro" id="IPR013762">
    <property type="entry name" value="Integrase-like_cat_sf"/>
</dbReference>
<dbReference type="CDD" id="cd01189">
    <property type="entry name" value="INT_ICEBs1_C_like"/>
    <property type="match status" value="1"/>
</dbReference>
<accession>A0ABT6ZCE8</accession>
<dbReference type="InterPro" id="IPR010998">
    <property type="entry name" value="Integrase_recombinase_N"/>
</dbReference>
<evidence type="ECO:0000313" key="5">
    <source>
        <dbReference type="EMBL" id="MDJ1113828.1"/>
    </source>
</evidence>
<proteinExistence type="inferred from homology"/>
<dbReference type="InterPro" id="IPR002104">
    <property type="entry name" value="Integrase_catalytic"/>
</dbReference>
<dbReference type="Gene3D" id="1.10.150.130">
    <property type="match status" value="1"/>
</dbReference>
<protein>
    <submittedName>
        <fullName evidence="5">Site-specific integrase</fullName>
    </submittedName>
</protein>
<keyword evidence="3" id="KW-0233">DNA recombination</keyword>
<sequence length="295" mass="32268">MKPSTFHSVESAWRVHVEPKWGKRAIGGVGHSEVQAWISGLATTHSATTVLRVHGVLAAILDGAVHDKRLTQNPARAVRLPKKQRGRRAYLTHAQVDTLATQSRYPTIVYTLAYTGIRWGELSGLRVRNVDTARRRLRIEENAVLVNATMHVGSTKTNEARSVPYPGFLTEALRTACIGKHPEDLVFGTGDAHARRPQSQDGWFASAVRRAQALDPTFPRISPHDLRHTAASLAISAGANVKAVQRMLGHASATMTLDTYADLFDDDLNRVSDALDRARSSSVVANLLPHDGPTM</sequence>
<reference evidence="5 6" key="1">
    <citation type="submission" date="2023-05" db="EMBL/GenBank/DDBJ databases">
        <title>Microbacterium dauci sp.nov., Isolated from Carrot Rhizosphere Soil.</title>
        <authorList>
            <person name="Xiao Z."/>
            <person name="Zheng J."/>
        </authorList>
    </citation>
    <scope>NUCLEOTIDE SEQUENCE [LARGE SCALE GENOMIC DNA]</scope>
    <source>
        <strain evidence="5 6">LX3-4</strain>
    </source>
</reference>
<feature type="domain" description="Tyr recombinase" evidence="4">
    <location>
        <begin position="86"/>
        <end position="273"/>
    </location>
</feature>
<dbReference type="PANTHER" id="PTHR30349:SF64">
    <property type="entry name" value="PROPHAGE INTEGRASE INTD-RELATED"/>
    <property type="match status" value="1"/>
</dbReference>
<dbReference type="SUPFAM" id="SSF56349">
    <property type="entry name" value="DNA breaking-rejoining enzymes"/>
    <property type="match status" value="1"/>
</dbReference>
<dbReference type="InterPro" id="IPR050090">
    <property type="entry name" value="Tyrosine_recombinase_XerCD"/>
</dbReference>
<organism evidence="5 6">
    <name type="scientific">Microbacterium dauci</name>
    <dbReference type="NCBI Taxonomy" id="3048008"/>
    <lineage>
        <taxon>Bacteria</taxon>
        <taxon>Bacillati</taxon>
        <taxon>Actinomycetota</taxon>
        <taxon>Actinomycetes</taxon>
        <taxon>Micrococcales</taxon>
        <taxon>Microbacteriaceae</taxon>
        <taxon>Microbacterium</taxon>
    </lineage>
</organism>
<evidence type="ECO:0000313" key="6">
    <source>
        <dbReference type="Proteomes" id="UP001321481"/>
    </source>
</evidence>
<dbReference type="PANTHER" id="PTHR30349">
    <property type="entry name" value="PHAGE INTEGRASE-RELATED"/>
    <property type="match status" value="1"/>
</dbReference>
<evidence type="ECO:0000256" key="1">
    <source>
        <dbReference type="ARBA" id="ARBA00008857"/>
    </source>
</evidence>
<dbReference type="Proteomes" id="UP001321481">
    <property type="component" value="Unassembled WGS sequence"/>
</dbReference>
<dbReference type="Gene3D" id="1.10.443.10">
    <property type="entry name" value="Intergrase catalytic core"/>
    <property type="match status" value="1"/>
</dbReference>
<dbReference type="Pfam" id="PF00589">
    <property type="entry name" value="Phage_integrase"/>
    <property type="match status" value="1"/>
</dbReference>
<dbReference type="InterPro" id="IPR011010">
    <property type="entry name" value="DNA_brk_join_enz"/>
</dbReference>